<accession>A0AB39M2Y9</accession>
<dbReference type="AlphaFoldDB" id="A0AB39M2Y9"/>
<name>A0AB39M2Y9_9ACTN</name>
<organism evidence="1">
    <name type="scientific">Streptomyces sp. R08</name>
    <dbReference type="NCBI Taxonomy" id="3238624"/>
    <lineage>
        <taxon>Bacteria</taxon>
        <taxon>Bacillati</taxon>
        <taxon>Actinomycetota</taxon>
        <taxon>Actinomycetes</taxon>
        <taxon>Kitasatosporales</taxon>
        <taxon>Streptomycetaceae</taxon>
        <taxon>Streptomyces</taxon>
    </lineage>
</organism>
<evidence type="ECO:0000313" key="1">
    <source>
        <dbReference type="EMBL" id="XDP99426.1"/>
    </source>
</evidence>
<gene>
    <name evidence="1" type="ORF">AB5J58_04170</name>
</gene>
<dbReference type="RefSeq" id="WP_369186535.1">
    <property type="nucleotide sequence ID" value="NZ_CP163431.1"/>
</dbReference>
<protein>
    <submittedName>
        <fullName evidence="1">Uncharacterized protein</fullName>
    </submittedName>
</protein>
<proteinExistence type="predicted"/>
<dbReference type="EMBL" id="CP163431">
    <property type="protein sequence ID" value="XDP99426.1"/>
    <property type="molecule type" value="Genomic_DNA"/>
</dbReference>
<reference evidence="1" key="1">
    <citation type="submission" date="2024-07" db="EMBL/GenBank/DDBJ databases">
        <authorList>
            <person name="Yu S.T."/>
        </authorList>
    </citation>
    <scope>NUCLEOTIDE SEQUENCE</scope>
    <source>
        <strain evidence="1">R08</strain>
    </source>
</reference>
<sequence>MTTSTEREALIGATDIVAYYYGEKTVCPDCTKDLAAPYYLIDSPESFSTEQVLDMAAKTAGINRNDENSYTSYEFPKVLYSDDLVDGEKCFVCDRPL</sequence>